<dbReference type="GO" id="GO:0000155">
    <property type="term" value="F:phosphorelay sensor kinase activity"/>
    <property type="evidence" value="ECO:0007669"/>
    <property type="project" value="InterPro"/>
</dbReference>
<dbReference type="CDD" id="cd00075">
    <property type="entry name" value="HATPase"/>
    <property type="match status" value="1"/>
</dbReference>
<keyword evidence="7 13" id="KW-0418">Kinase</keyword>
<sequence length="460" mass="50963">MKFWHRFWNGLRNYQWRKPNSLKRRLVWRLMLLHGLTFVVFTVAIWLFIMSLGGKADLVDDSMIDHIAESLVHDATGKLVLEDTPGMEWVRTNEFWFVARDSQGQTVGEGTPPEMFMPLVKSLGTADYAQVRIKEDQPEQVNVRKRDTRAGQVFIVVGTSASVSALLAVVIVSLILFLPITALLALVTGIAIPLIVRKSLRGVTSAETDAAKIDFDQRGMRLSVDRIPWEVKSLVAAVNDALVRLDEGYERHKRFLADAAHELKTPIAILQTRIDALPESQDKGRLIADVSRLGGLAEQLLDHQRFQHQRPDLKEVDLVELAGNVVADLAPIAIAAGYKICFDADQRRVLVLGDWTALERALSNLVQNAIAHGGNTGTISVYVERNGTIEVADAGPGIPPEDRDRIFEPFYRLRPMTAGHGLGLNLARDIAHRHNGHLSVNDSPEGGAAFRLALPRSADA</sequence>
<feature type="domain" description="Histidine kinase" evidence="12">
    <location>
        <begin position="258"/>
        <end position="458"/>
    </location>
</feature>
<reference evidence="13" key="1">
    <citation type="submission" date="2022-03" db="EMBL/GenBank/DDBJ databases">
        <title>The complete genome sequence of a Methyloterrigena soli.</title>
        <authorList>
            <person name="Zi Z."/>
        </authorList>
    </citation>
    <scope>NUCLEOTIDE SEQUENCE</scope>
    <source>
        <strain evidence="13">M48</strain>
    </source>
</reference>
<dbReference type="CDD" id="cd00082">
    <property type="entry name" value="HisKA"/>
    <property type="match status" value="1"/>
</dbReference>
<keyword evidence="4" id="KW-0597">Phosphoprotein</keyword>
<name>A0AA41UBT6_9HYPH</name>
<evidence type="ECO:0000256" key="10">
    <source>
        <dbReference type="ARBA" id="ARBA00023136"/>
    </source>
</evidence>
<evidence type="ECO:0000259" key="12">
    <source>
        <dbReference type="PROSITE" id="PS50109"/>
    </source>
</evidence>
<dbReference type="InterPro" id="IPR003661">
    <property type="entry name" value="HisK_dim/P_dom"/>
</dbReference>
<dbReference type="EMBL" id="JALAZD010000001">
    <property type="protein sequence ID" value="MCI0127497.1"/>
    <property type="molecule type" value="Genomic_DNA"/>
</dbReference>
<feature type="transmembrane region" description="Helical" evidence="11">
    <location>
        <begin position="153"/>
        <end position="171"/>
    </location>
</feature>
<dbReference type="InterPro" id="IPR003594">
    <property type="entry name" value="HATPase_dom"/>
</dbReference>
<dbReference type="SMART" id="SM00387">
    <property type="entry name" value="HATPase_c"/>
    <property type="match status" value="1"/>
</dbReference>
<dbReference type="InterPro" id="IPR004358">
    <property type="entry name" value="Sig_transdc_His_kin-like_C"/>
</dbReference>
<comment type="caution">
    <text evidence="13">The sequence shown here is derived from an EMBL/GenBank/DDBJ whole genome shotgun (WGS) entry which is preliminary data.</text>
</comment>
<keyword evidence="6 11" id="KW-0812">Transmembrane</keyword>
<evidence type="ECO:0000256" key="2">
    <source>
        <dbReference type="ARBA" id="ARBA00004141"/>
    </source>
</evidence>
<dbReference type="RefSeq" id="WP_281735967.1">
    <property type="nucleotide sequence ID" value="NZ_JAKETQ010000001.1"/>
</dbReference>
<keyword evidence="5" id="KW-0808">Transferase</keyword>
<dbReference type="SUPFAM" id="SSF55874">
    <property type="entry name" value="ATPase domain of HSP90 chaperone/DNA topoisomerase II/histidine kinase"/>
    <property type="match status" value="1"/>
</dbReference>
<dbReference type="SUPFAM" id="SSF47384">
    <property type="entry name" value="Homodimeric domain of signal transducing histidine kinase"/>
    <property type="match status" value="1"/>
</dbReference>
<evidence type="ECO:0000256" key="1">
    <source>
        <dbReference type="ARBA" id="ARBA00000085"/>
    </source>
</evidence>
<dbReference type="PANTHER" id="PTHR45436">
    <property type="entry name" value="SENSOR HISTIDINE KINASE YKOH"/>
    <property type="match status" value="1"/>
</dbReference>
<dbReference type="PROSITE" id="PS50109">
    <property type="entry name" value="HIS_KIN"/>
    <property type="match status" value="1"/>
</dbReference>
<dbReference type="InterPro" id="IPR005467">
    <property type="entry name" value="His_kinase_dom"/>
</dbReference>
<keyword evidence="8 11" id="KW-1133">Transmembrane helix</keyword>
<gene>
    <name evidence="13" type="ORF">ML536_11750</name>
</gene>
<evidence type="ECO:0000256" key="11">
    <source>
        <dbReference type="SAM" id="Phobius"/>
    </source>
</evidence>
<dbReference type="InterPro" id="IPR036097">
    <property type="entry name" value="HisK_dim/P_sf"/>
</dbReference>
<evidence type="ECO:0000256" key="9">
    <source>
        <dbReference type="ARBA" id="ARBA00023012"/>
    </source>
</evidence>
<dbReference type="EC" id="2.7.13.3" evidence="3"/>
<protein>
    <recommendedName>
        <fullName evidence="3">histidine kinase</fullName>
        <ecNumber evidence="3">2.7.13.3</ecNumber>
    </recommendedName>
</protein>
<evidence type="ECO:0000313" key="13">
    <source>
        <dbReference type="EMBL" id="MCI0127497.1"/>
    </source>
</evidence>
<evidence type="ECO:0000313" key="14">
    <source>
        <dbReference type="Proteomes" id="UP001156140"/>
    </source>
</evidence>
<feature type="transmembrane region" description="Helical" evidence="11">
    <location>
        <begin position="26"/>
        <end position="49"/>
    </location>
</feature>
<dbReference type="Pfam" id="PF00512">
    <property type="entry name" value="HisKA"/>
    <property type="match status" value="1"/>
</dbReference>
<evidence type="ECO:0000256" key="5">
    <source>
        <dbReference type="ARBA" id="ARBA00022679"/>
    </source>
</evidence>
<dbReference type="Gene3D" id="3.30.565.10">
    <property type="entry name" value="Histidine kinase-like ATPase, C-terminal domain"/>
    <property type="match status" value="1"/>
</dbReference>
<keyword evidence="9" id="KW-0902">Two-component regulatory system</keyword>
<organism evidence="13 14">
    <name type="scientific">Paradevosia shaoguanensis</name>
    <dbReference type="NCBI Taxonomy" id="1335043"/>
    <lineage>
        <taxon>Bacteria</taxon>
        <taxon>Pseudomonadati</taxon>
        <taxon>Pseudomonadota</taxon>
        <taxon>Alphaproteobacteria</taxon>
        <taxon>Hyphomicrobiales</taxon>
        <taxon>Devosiaceae</taxon>
        <taxon>Paradevosia</taxon>
    </lineage>
</organism>
<comment type="catalytic activity">
    <reaction evidence="1">
        <text>ATP + protein L-histidine = ADP + protein N-phospho-L-histidine.</text>
        <dbReference type="EC" id="2.7.13.3"/>
    </reaction>
</comment>
<dbReference type="GO" id="GO:0005886">
    <property type="term" value="C:plasma membrane"/>
    <property type="evidence" value="ECO:0007669"/>
    <property type="project" value="TreeGrafter"/>
</dbReference>
<dbReference type="Pfam" id="PF02518">
    <property type="entry name" value="HATPase_c"/>
    <property type="match status" value="1"/>
</dbReference>
<keyword evidence="14" id="KW-1185">Reference proteome</keyword>
<evidence type="ECO:0000256" key="7">
    <source>
        <dbReference type="ARBA" id="ARBA00022777"/>
    </source>
</evidence>
<evidence type="ECO:0000256" key="4">
    <source>
        <dbReference type="ARBA" id="ARBA00022553"/>
    </source>
</evidence>
<dbReference type="InterPro" id="IPR036890">
    <property type="entry name" value="HATPase_C_sf"/>
</dbReference>
<dbReference type="Proteomes" id="UP001156140">
    <property type="component" value="Unassembled WGS sequence"/>
</dbReference>
<dbReference type="InterPro" id="IPR050428">
    <property type="entry name" value="TCS_sensor_his_kinase"/>
</dbReference>
<evidence type="ECO:0000256" key="3">
    <source>
        <dbReference type="ARBA" id="ARBA00012438"/>
    </source>
</evidence>
<keyword evidence="10 11" id="KW-0472">Membrane</keyword>
<evidence type="ECO:0000256" key="6">
    <source>
        <dbReference type="ARBA" id="ARBA00022692"/>
    </source>
</evidence>
<evidence type="ECO:0000256" key="8">
    <source>
        <dbReference type="ARBA" id="ARBA00022989"/>
    </source>
</evidence>
<comment type="subcellular location">
    <subcellularLocation>
        <location evidence="2">Membrane</location>
        <topology evidence="2">Multi-pass membrane protein</topology>
    </subcellularLocation>
</comment>
<dbReference type="SMART" id="SM00388">
    <property type="entry name" value="HisKA"/>
    <property type="match status" value="1"/>
</dbReference>
<dbReference type="Gene3D" id="1.10.287.130">
    <property type="match status" value="1"/>
</dbReference>
<dbReference type="AlphaFoldDB" id="A0AA41UBT6"/>
<feature type="transmembrane region" description="Helical" evidence="11">
    <location>
        <begin position="177"/>
        <end position="196"/>
    </location>
</feature>
<accession>A0AA41UBT6</accession>
<proteinExistence type="predicted"/>
<dbReference type="PANTHER" id="PTHR45436:SF15">
    <property type="entry name" value="SENSOR HISTIDINE KINASE CUSS"/>
    <property type="match status" value="1"/>
</dbReference>
<dbReference type="PRINTS" id="PR00344">
    <property type="entry name" value="BCTRLSENSOR"/>
</dbReference>